<organism evidence="3 5">
    <name type="scientific">Phytophthora fragariae</name>
    <dbReference type="NCBI Taxonomy" id="53985"/>
    <lineage>
        <taxon>Eukaryota</taxon>
        <taxon>Sar</taxon>
        <taxon>Stramenopiles</taxon>
        <taxon>Oomycota</taxon>
        <taxon>Peronosporomycetes</taxon>
        <taxon>Peronosporales</taxon>
        <taxon>Peronosporaceae</taxon>
        <taxon>Phytophthora</taxon>
    </lineage>
</organism>
<dbReference type="Proteomes" id="UP000437068">
    <property type="component" value="Unassembled WGS sequence"/>
</dbReference>
<evidence type="ECO:0000313" key="2">
    <source>
        <dbReference type="EMBL" id="KAE8935955.1"/>
    </source>
</evidence>
<dbReference type="AlphaFoldDB" id="A0A6A4CWY5"/>
<evidence type="ECO:0000313" key="4">
    <source>
        <dbReference type="Proteomes" id="UP000429523"/>
    </source>
</evidence>
<evidence type="ECO:0000313" key="3">
    <source>
        <dbReference type="EMBL" id="KAE9293247.1"/>
    </source>
</evidence>
<gene>
    <name evidence="3" type="ORF">PF001_g18343</name>
    <name evidence="2" type="ORF">PF009_g14105</name>
</gene>
<dbReference type="EMBL" id="QXGF01000760">
    <property type="protein sequence ID" value="KAE8935955.1"/>
    <property type="molecule type" value="Genomic_DNA"/>
</dbReference>
<feature type="compositionally biased region" description="Basic residues" evidence="1">
    <location>
        <begin position="174"/>
        <end position="193"/>
    </location>
</feature>
<feature type="compositionally biased region" description="Basic and acidic residues" evidence="1">
    <location>
        <begin position="194"/>
        <end position="204"/>
    </location>
</feature>
<feature type="region of interest" description="Disordered" evidence="1">
    <location>
        <begin position="136"/>
        <end position="243"/>
    </location>
</feature>
<evidence type="ECO:0000313" key="5">
    <source>
        <dbReference type="Proteomes" id="UP000437068"/>
    </source>
</evidence>
<protein>
    <submittedName>
        <fullName evidence="3">Uncharacterized protein</fullName>
    </submittedName>
</protein>
<name>A0A6A4CWY5_9STRA</name>
<accession>A0A6A4CWY5</accession>
<reference evidence="4 5" key="1">
    <citation type="submission" date="2018-08" db="EMBL/GenBank/DDBJ databases">
        <title>Genomic investigation of the strawberry pathogen Phytophthora fragariae indicates pathogenicity is determined by transcriptional variation in three key races.</title>
        <authorList>
            <person name="Adams T.M."/>
            <person name="Armitage A.D."/>
            <person name="Sobczyk M.K."/>
            <person name="Bates H.J."/>
            <person name="Dunwell J.M."/>
            <person name="Nellist C.F."/>
            <person name="Harrison R.J."/>
        </authorList>
    </citation>
    <scope>NUCLEOTIDE SEQUENCE [LARGE SCALE GENOMIC DNA]</scope>
    <source>
        <strain evidence="3 5">A4</strain>
        <strain evidence="2 4">NOV-9</strain>
    </source>
</reference>
<sequence>METAGSTRTALVIGGSYAMIGARRLGGEIDYIKLRGVLEQHAETQFRGFIQIHLSELLCPCAHMQPLLEHRRCFLTFSCLIRLLVLRLCKRPSATLTAEHHKLTLALPDRPQFQVSLFPMKKYNCYCENCGEDVHPTNGSLSPREDTEDVGSGRQVAIAPGEAHASNRLNQRGRNGRGRSRSRSRDRGNKRKRNENNERGRGDVSSDEETTIPAVTAQERDAGMDEINSRPQVIDLTSDTESE</sequence>
<proteinExistence type="predicted"/>
<evidence type="ECO:0000256" key="1">
    <source>
        <dbReference type="SAM" id="MobiDB-lite"/>
    </source>
</evidence>
<dbReference type="Proteomes" id="UP000429523">
    <property type="component" value="Unassembled WGS sequence"/>
</dbReference>
<comment type="caution">
    <text evidence="3">The sequence shown here is derived from an EMBL/GenBank/DDBJ whole genome shotgun (WGS) entry which is preliminary data.</text>
</comment>
<dbReference type="EMBL" id="QXGE01001392">
    <property type="protein sequence ID" value="KAE9293247.1"/>
    <property type="molecule type" value="Genomic_DNA"/>
</dbReference>